<dbReference type="Gene3D" id="2.40.10.120">
    <property type="match status" value="1"/>
</dbReference>
<evidence type="ECO:0000313" key="5">
    <source>
        <dbReference type="Proteomes" id="UP001500979"/>
    </source>
</evidence>
<dbReference type="Pfam" id="PF24883">
    <property type="entry name" value="NPHP3_N"/>
    <property type="match status" value="1"/>
</dbReference>
<dbReference type="RefSeq" id="WP_344679558.1">
    <property type="nucleotide sequence ID" value="NZ_BAAAUX010000011.1"/>
</dbReference>
<dbReference type="Proteomes" id="UP001500979">
    <property type="component" value="Unassembled WGS sequence"/>
</dbReference>
<reference evidence="4 5" key="1">
    <citation type="journal article" date="2019" name="Int. J. Syst. Evol. Microbiol.">
        <title>The Global Catalogue of Microorganisms (GCM) 10K type strain sequencing project: providing services to taxonomists for standard genome sequencing and annotation.</title>
        <authorList>
            <consortium name="The Broad Institute Genomics Platform"/>
            <consortium name="The Broad Institute Genome Sequencing Center for Infectious Disease"/>
            <person name="Wu L."/>
            <person name="Ma J."/>
        </authorList>
    </citation>
    <scope>NUCLEOTIDE SEQUENCE [LARGE SCALE GENOMIC DNA]</scope>
    <source>
        <strain evidence="4 5">JCM 9383</strain>
    </source>
</reference>
<dbReference type="Pfam" id="PF13365">
    <property type="entry name" value="Trypsin_2"/>
    <property type="match status" value="1"/>
</dbReference>
<proteinExistence type="predicted"/>
<feature type="coiled-coil region" evidence="2">
    <location>
        <begin position="1167"/>
        <end position="1194"/>
    </location>
</feature>
<evidence type="ECO:0000256" key="2">
    <source>
        <dbReference type="SAM" id="Coils"/>
    </source>
</evidence>
<accession>A0ABN3VAY0</accession>
<feature type="domain" description="Nephrocystin 3-like N-terminal" evidence="3">
    <location>
        <begin position="273"/>
        <end position="409"/>
    </location>
</feature>
<dbReference type="SUPFAM" id="SSF50494">
    <property type="entry name" value="Trypsin-like serine proteases"/>
    <property type="match status" value="1"/>
</dbReference>
<dbReference type="Gene3D" id="1.25.40.10">
    <property type="entry name" value="Tetratricopeptide repeat domain"/>
    <property type="match status" value="1"/>
</dbReference>
<dbReference type="InterPro" id="IPR056884">
    <property type="entry name" value="NPHP3-like_N"/>
</dbReference>
<name>A0ABN3VAY0_9PSEU</name>
<keyword evidence="2" id="KW-0175">Coiled coil</keyword>
<sequence>MGVRGIDPGRVAELLVVTSGSDRSRGSGYRVATGAVLTAAHVVAGALDVQVRFNADRSDEWTSRGVVAWESRECDVAVVLLQETGDDVRPAAFGAVGDRDAVLECSAVGFPAFKLRKDSAGPGWFRDSCHVVGRSAVLSNRREGALEVVVSAPDRPLNGAGSPWDGMSGAALWCRGRIIGVVNKHHRSDGPGRLSATRLDRLHEWIADHQRQRLCELIRFPATAEDMSTVVPEHVEDLVEAAYAAHARELAPAVLRDREEELDELAVFCAGSDPFQWWQAPPWAGKTALCAQFVASPPAGVRVVSFFVTRSPGQDSSDAFVDAMVEQLAAIAGVNIADTVTTLAGRRGLWSHLLTKAAEQVRLRGQRLVVVVDGLDEDARIGAVGPRQSIASLLPSSPPDGVRILVTSRPHPVAGDLPGQHPLWASVRRLEPSAHARELEHRAKQELAERLHGDELDGDLVGFLAASGGGLTARDLANLTERPVFVLETRISSVFGRSLRVGPPGSSAAAVADEPTYQFAHETLLTLAEQMLVDVIAKYRHRIHLWADDFREQNWPATTPRYLLQPYTNLLVSLNAETRLCELAVDVARHDLLLRSSQSDATAFTEIHAAENVQAAHAHPDVWWSVRLAVERDRLLRRNECVPEQLPALWARLGHVERAEALARSLPDLSVRARAFTLLAEAVSASDGPMALRLVNEVIEGVAGERDPEARTQSLAHLARVMAAFNPRQALNLLDGEGANDGGLARAHRLADLAQSAGAGEREHVDELMRTAEQLVREHLDSSVDVWPTAARTYGYRSHIPSVRAVIRTIAVVLGDFDRAEELTTAIKVPFDRACALGDLVEHVATAEPSRARRLLGDAEHAFHEGCRTEPTPPLDPTLTMVRAFRATGDYDRAEALTALIEPMDLRVTALGDLACCVARTDLACADRILDRAEHGLRSVTDDHDKCSRYLVVSAAVAKQHDRMQRLADGIVDRRTRAWALLLAAHAVLADDQACARSLAVQAERLIEDLADHGSRAWLMRCLAEVSVPLDAAWAERTTARIERLTRSMADGQTTKVMSAFASAAAEIGALEQADQFADAVIEPSEKARTLALMALGAAQVDDWDAADRWAAMMDGRHTECLLPLCFFAAREGQWDRAGRWAHSIADARSQVRALSRLAEVVAGVDLRWARRLIETAEQRIEDITHESDKQRARAALSVAVALTGQWDKADEMVRPLTHPAEQVQLLRSLAAVAAEHQQWMWAQKWISAVVGTAERAYAARPAVRQAAVVHPEWAHHLSHALLVSLRSDRQHRREESLSHVLGTVSEINAGAAEFAARQLPGTADRVRALAAVATTLATCGDAERFRILADDIERELTELADLLLRIDATSTAVVAFGPVDADRSDRLAARVESDLSAIRDPRSRTRLLKRWVTITASLGQAERAERLVQLIADPPARHSACVQAVTRLLGSLPAGEPADDDPRRDSVIRLVVTGLRGQRWLEVLPAAARLDPRVITLPPPSLLPPP</sequence>
<gene>
    <name evidence="4" type="ORF">GCM10010470_22890</name>
</gene>
<keyword evidence="5" id="KW-1185">Reference proteome</keyword>
<organism evidence="4 5">
    <name type="scientific">Saccharopolyspora taberi</name>
    <dbReference type="NCBI Taxonomy" id="60895"/>
    <lineage>
        <taxon>Bacteria</taxon>
        <taxon>Bacillati</taxon>
        <taxon>Actinomycetota</taxon>
        <taxon>Actinomycetes</taxon>
        <taxon>Pseudonocardiales</taxon>
        <taxon>Pseudonocardiaceae</taxon>
        <taxon>Saccharopolyspora</taxon>
    </lineage>
</organism>
<evidence type="ECO:0000259" key="3">
    <source>
        <dbReference type="Pfam" id="PF24883"/>
    </source>
</evidence>
<evidence type="ECO:0000313" key="4">
    <source>
        <dbReference type="EMBL" id="GAA2787829.1"/>
    </source>
</evidence>
<comment type="caution">
    <text evidence="4">The sequence shown here is derived from an EMBL/GenBank/DDBJ whole genome shotgun (WGS) entry which is preliminary data.</text>
</comment>
<dbReference type="InterPro" id="IPR009003">
    <property type="entry name" value="Peptidase_S1_PA"/>
</dbReference>
<evidence type="ECO:0000256" key="1">
    <source>
        <dbReference type="ARBA" id="ARBA00022737"/>
    </source>
</evidence>
<keyword evidence="1" id="KW-0677">Repeat</keyword>
<protein>
    <recommendedName>
        <fullName evidence="3">Nephrocystin 3-like N-terminal domain-containing protein</fullName>
    </recommendedName>
</protein>
<dbReference type="InterPro" id="IPR011990">
    <property type="entry name" value="TPR-like_helical_dom_sf"/>
</dbReference>
<dbReference type="EMBL" id="BAAAUX010000011">
    <property type="protein sequence ID" value="GAA2787829.1"/>
    <property type="molecule type" value="Genomic_DNA"/>
</dbReference>